<dbReference type="RefSeq" id="WP_168571234.1">
    <property type="nucleotide sequence ID" value="NZ_CP051167.1"/>
</dbReference>
<evidence type="ECO:0000256" key="7">
    <source>
        <dbReference type="SAM" id="Phobius"/>
    </source>
</evidence>
<feature type="transmembrane region" description="Helical" evidence="7">
    <location>
        <begin position="313"/>
        <end position="335"/>
    </location>
</feature>
<evidence type="ECO:0000259" key="8">
    <source>
        <dbReference type="Pfam" id="PF02687"/>
    </source>
</evidence>
<keyword evidence="3 7" id="KW-0812">Transmembrane</keyword>
<dbReference type="PANTHER" id="PTHR30572">
    <property type="entry name" value="MEMBRANE COMPONENT OF TRANSPORTER-RELATED"/>
    <property type="match status" value="1"/>
</dbReference>
<comment type="similarity">
    <text evidence="6">Belongs to the ABC-4 integral membrane protein family.</text>
</comment>
<dbReference type="Pfam" id="PF12704">
    <property type="entry name" value="MacB_PCD"/>
    <property type="match status" value="1"/>
</dbReference>
<keyword evidence="5 7" id="KW-0472">Membrane</keyword>
<dbReference type="GO" id="GO:0022857">
    <property type="term" value="F:transmembrane transporter activity"/>
    <property type="evidence" value="ECO:0007669"/>
    <property type="project" value="TreeGrafter"/>
</dbReference>
<evidence type="ECO:0000256" key="5">
    <source>
        <dbReference type="ARBA" id="ARBA00023136"/>
    </source>
</evidence>
<dbReference type="InterPro" id="IPR003838">
    <property type="entry name" value="ABC3_permease_C"/>
</dbReference>
<feature type="domain" description="ABC3 transporter permease C-terminal" evidence="8">
    <location>
        <begin position="272"/>
        <end position="384"/>
    </location>
</feature>
<dbReference type="InterPro" id="IPR050250">
    <property type="entry name" value="Macrolide_Exporter_MacB"/>
</dbReference>
<protein>
    <submittedName>
        <fullName evidence="10">FtsX-like permease family protein</fullName>
    </submittedName>
</protein>
<dbReference type="PANTHER" id="PTHR30572:SF4">
    <property type="entry name" value="ABC TRANSPORTER PERMEASE YTRF"/>
    <property type="match status" value="1"/>
</dbReference>
<organism evidence="10 11">
    <name type="scientific">Oxynema aestuarii AP17</name>
    <dbReference type="NCBI Taxonomy" id="2064643"/>
    <lineage>
        <taxon>Bacteria</taxon>
        <taxon>Bacillati</taxon>
        <taxon>Cyanobacteriota</taxon>
        <taxon>Cyanophyceae</taxon>
        <taxon>Oscillatoriophycideae</taxon>
        <taxon>Oscillatoriales</taxon>
        <taxon>Oscillatoriaceae</taxon>
        <taxon>Oxynema</taxon>
        <taxon>Oxynema aestuarii</taxon>
    </lineage>
</organism>
<dbReference type="InterPro" id="IPR025857">
    <property type="entry name" value="MacB_PCD"/>
</dbReference>
<keyword evidence="11" id="KW-1185">Reference proteome</keyword>
<sequence length="391" mass="43004">MSLKTLDLLNLTYKSLTGNLVRSTLTSLGVFMGVAAVNATLQVGSISERVIAEQLSKREAPQINAYIWLRDGRSLRLEDMEFLKQRLIGLKAISTSAGFAYDYVVYQDRSEEMFVEAVSEDYLLTSGRQVLQGRFFNNEDFSSFRPVVAIDDFLRGQFFEHENPIGKRLYIGGKPYIIIGVVETKLRYQDDEPKGEIFVPLSLRTALTGRRNIGGIQIRPSHLEDMESIEEQTEKLLLQRFPGGEFYAWNNAEDILEQKKTLEMTSRALLAVGGIALLVGGVGIANITIASTIERTPEIGLRRALGATQRDIMLQFILEAALLSLLGGTLAIASVHSLTVVVAKTFDLPYNFEEKTAAIALGSAVLVGVGAGFLPALKASQLDPVKALRLG</sequence>
<reference evidence="10 11" key="1">
    <citation type="submission" date="2020-04" db="EMBL/GenBank/DDBJ databases">
        <authorList>
            <person name="Basu S."/>
            <person name="Maruthanayagam V."/>
            <person name="Chakraborty S."/>
            <person name="Pramanik A."/>
            <person name="Mukherjee J."/>
            <person name="Brink B."/>
        </authorList>
    </citation>
    <scope>NUCLEOTIDE SEQUENCE [LARGE SCALE GENOMIC DNA]</scope>
    <source>
        <strain evidence="10 11">AP17</strain>
    </source>
</reference>
<dbReference type="EMBL" id="CP051167">
    <property type="protein sequence ID" value="QIZ73088.1"/>
    <property type="molecule type" value="Genomic_DNA"/>
</dbReference>
<proteinExistence type="inferred from homology"/>
<evidence type="ECO:0000256" key="4">
    <source>
        <dbReference type="ARBA" id="ARBA00022989"/>
    </source>
</evidence>
<evidence type="ECO:0000313" key="10">
    <source>
        <dbReference type="EMBL" id="QIZ73088.1"/>
    </source>
</evidence>
<dbReference type="Pfam" id="PF02687">
    <property type="entry name" value="FtsX"/>
    <property type="match status" value="1"/>
</dbReference>
<feature type="transmembrane region" description="Helical" evidence="7">
    <location>
        <begin position="356"/>
        <end position="377"/>
    </location>
</feature>
<gene>
    <name evidence="10" type="ORF">HCG48_22840</name>
</gene>
<dbReference type="Proteomes" id="UP000500857">
    <property type="component" value="Chromosome"/>
</dbReference>
<comment type="subcellular location">
    <subcellularLocation>
        <location evidence="1">Cell membrane</location>
        <topology evidence="1">Multi-pass membrane protein</topology>
    </subcellularLocation>
</comment>
<feature type="transmembrane region" description="Helical" evidence="7">
    <location>
        <begin position="268"/>
        <end position="293"/>
    </location>
</feature>
<evidence type="ECO:0000313" key="11">
    <source>
        <dbReference type="Proteomes" id="UP000500857"/>
    </source>
</evidence>
<dbReference type="KEGG" id="oxy:HCG48_22840"/>
<name>A0A6H1U2I3_9CYAN</name>
<evidence type="ECO:0000256" key="3">
    <source>
        <dbReference type="ARBA" id="ARBA00022692"/>
    </source>
</evidence>
<keyword evidence="2" id="KW-1003">Cell membrane</keyword>
<evidence type="ECO:0000259" key="9">
    <source>
        <dbReference type="Pfam" id="PF12704"/>
    </source>
</evidence>
<evidence type="ECO:0000256" key="6">
    <source>
        <dbReference type="ARBA" id="ARBA00038076"/>
    </source>
</evidence>
<evidence type="ECO:0000256" key="2">
    <source>
        <dbReference type="ARBA" id="ARBA00022475"/>
    </source>
</evidence>
<feature type="domain" description="MacB-like periplasmic core" evidence="9">
    <location>
        <begin position="23"/>
        <end position="235"/>
    </location>
</feature>
<evidence type="ECO:0000256" key="1">
    <source>
        <dbReference type="ARBA" id="ARBA00004651"/>
    </source>
</evidence>
<keyword evidence="4 7" id="KW-1133">Transmembrane helix</keyword>
<dbReference type="AlphaFoldDB" id="A0A6H1U2I3"/>
<dbReference type="GO" id="GO:0005886">
    <property type="term" value="C:plasma membrane"/>
    <property type="evidence" value="ECO:0007669"/>
    <property type="project" value="UniProtKB-SubCell"/>
</dbReference>
<accession>A0A6H1U2I3</accession>